<proteinExistence type="predicted"/>
<keyword evidence="1" id="KW-1133">Transmembrane helix</keyword>
<keyword evidence="3" id="KW-1185">Reference proteome</keyword>
<evidence type="ECO:0000313" key="2">
    <source>
        <dbReference type="EMBL" id="CDP12856.1"/>
    </source>
</evidence>
<organism evidence="2 3">
    <name type="scientific">Coffea canephora</name>
    <name type="common">Robusta coffee</name>
    <dbReference type="NCBI Taxonomy" id="49390"/>
    <lineage>
        <taxon>Eukaryota</taxon>
        <taxon>Viridiplantae</taxon>
        <taxon>Streptophyta</taxon>
        <taxon>Embryophyta</taxon>
        <taxon>Tracheophyta</taxon>
        <taxon>Spermatophyta</taxon>
        <taxon>Magnoliopsida</taxon>
        <taxon>eudicotyledons</taxon>
        <taxon>Gunneridae</taxon>
        <taxon>Pentapetalae</taxon>
        <taxon>asterids</taxon>
        <taxon>lamiids</taxon>
        <taxon>Gentianales</taxon>
        <taxon>Rubiaceae</taxon>
        <taxon>Ixoroideae</taxon>
        <taxon>Gardenieae complex</taxon>
        <taxon>Bertiereae - Coffeeae clade</taxon>
        <taxon>Coffeeae</taxon>
        <taxon>Coffea</taxon>
    </lineage>
</organism>
<dbReference type="AlphaFoldDB" id="A0A068UWQ3"/>
<accession>A0A068UWQ3</accession>
<evidence type="ECO:0000256" key="1">
    <source>
        <dbReference type="SAM" id="Phobius"/>
    </source>
</evidence>
<dbReference type="EMBL" id="HG739155">
    <property type="protein sequence ID" value="CDP12856.1"/>
    <property type="molecule type" value="Genomic_DNA"/>
</dbReference>
<gene>
    <name evidence="2" type="ORF">GSCOC_T00037530001</name>
</gene>
<keyword evidence="1" id="KW-0472">Membrane</keyword>
<name>A0A068UWQ3_COFCA</name>
<keyword evidence="1" id="KW-0812">Transmembrane</keyword>
<protein>
    <submittedName>
        <fullName evidence="2">Uncharacterized protein</fullName>
    </submittedName>
</protein>
<evidence type="ECO:0000313" key="3">
    <source>
        <dbReference type="Proteomes" id="UP000295252"/>
    </source>
</evidence>
<sequence>MSETFIYYHSVCFLCCGMFKMYTFCWRSYLIDGTLHGFI</sequence>
<dbReference type="Gramene" id="CDP12856">
    <property type="protein sequence ID" value="CDP12856"/>
    <property type="gene ID" value="GSCOC_T00037530001"/>
</dbReference>
<dbReference type="InParanoid" id="A0A068UWQ3"/>
<reference evidence="3" key="1">
    <citation type="journal article" date="2014" name="Science">
        <title>The coffee genome provides insight into the convergent evolution of caffeine biosynthesis.</title>
        <authorList>
            <person name="Denoeud F."/>
            <person name="Carretero-Paulet L."/>
            <person name="Dereeper A."/>
            <person name="Droc G."/>
            <person name="Guyot R."/>
            <person name="Pietrella M."/>
            <person name="Zheng C."/>
            <person name="Alberti A."/>
            <person name="Anthony F."/>
            <person name="Aprea G."/>
            <person name="Aury J.M."/>
            <person name="Bento P."/>
            <person name="Bernard M."/>
            <person name="Bocs S."/>
            <person name="Campa C."/>
            <person name="Cenci A."/>
            <person name="Combes M.C."/>
            <person name="Crouzillat D."/>
            <person name="Da Silva C."/>
            <person name="Daddiego L."/>
            <person name="De Bellis F."/>
            <person name="Dussert S."/>
            <person name="Garsmeur O."/>
            <person name="Gayraud T."/>
            <person name="Guignon V."/>
            <person name="Jahn K."/>
            <person name="Jamilloux V."/>
            <person name="Joet T."/>
            <person name="Labadie K."/>
            <person name="Lan T."/>
            <person name="Leclercq J."/>
            <person name="Lepelley M."/>
            <person name="Leroy T."/>
            <person name="Li L.T."/>
            <person name="Librado P."/>
            <person name="Lopez L."/>
            <person name="Munoz A."/>
            <person name="Noel B."/>
            <person name="Pallavicini A."/>
            <person name="Perrotta G."/>
            <person name="Poncet V."/>
            <person name="Pot D."/>
            <person name="Priyono X."/>
            <person name="Rigoreau M."/>
            <person name="Rouard M."/>
            <person name="Rozas J."/>
            <person name="Tranchant-Dubreuil C."/>
            <person name="VanBuren R."/>
            <person name="Zhang Q."/>
            <person name="Andrade A.C."/>
            <person name="Argout X."/>
            <person name="Bertrand B."/>
            <person name="de Kochko A."/>
            <person name="Graziosi G."/>
            <person name="Henry R.J."/>
            <person name="Jayarama X."/>
            <person name="Ming R."/>
            <person name="Nagai C."/>
            <person name="Rounsley S."/>
            <person name="Sankoff D."/>
            <person name="Giuliano G."/>
            <person name="Albert V.A."/>
            <person name="Wincker P."/>
            <person name="Lashermes P."/>
        </authorList>
    </citation>
    <scope>NUCLEOTIDE SEQUENCE [LARGE SCALE GENOMIC DNA]</scope>
    <source>
        <strain evidence="3">cv. DH200-94</strain>
    </source>
</reference>
<feature type="transmembrane region" description="Helical" evidence="1">
    <location>
        <begin position="6"/>
        <end position="25"/>
    </location>
</feature>
<dbReference type="Proteomes" id="UP000295252">
    <property type="component" value="Chromosome IX"/>
</dbReference>